<evidence type="ECO:0000256" key="10">
    <source>
        <dbReference type="ARBA" id="ARBA00029774"/>
    </source>
</evidence>
<reference evidence="13" key="1">
    <citation type="journal article" date="2021" name="PeerJ">
        <title>Extensive microbial diversity within the chicken gut microbiome revealed by metagenomics and culture.</title>
        <authorList>
            <person name="Gilroy R."/>
            <person name="Ravi A."/>
            <person name="Getino M."/>
            <person name="Pursley I."/>
            <person name="Horton D.L."/>
            <person name="Alikhan N.F."/>
            <person name="Baker D."/>
            <person name="Gharbi K."/>
            <person name="Hall N."/>
            <person name="Watson M."/>
            <person name="Adriaenssens E.M."/>
            <person name="Foster-Nyarko E."/>
            <person name="Jarju S."/>
            <person name="Secka A."/>
            <person name="Antonio M."/>
            <person name="Oren A."/>
            <person name="Chaudhuri R.R."/>
            <person name="La Ragione R."/>
            <person name="Hildebrand F."/>
            <person name="Pallen M.J."/>
        </authorList>
    </citation>
    <scope>NUCLEOTIDE SEQUENCE</scope>
    <source>
        <strain evidence="13">ChiHjej13B12-9602</strain>
    </source>
</reference>
<proteinExistence type="inferred from homology"/>
<dbReference type="GO" id="GO:0005524">
    <property type="term" value="F:ATP binding"/>
    <property type="evidence" value="ECO:0007669"/>
    <property type="project" value="UniProtKB-KW"/>
</dbReference>
<dbReference type="GO" id="GO:0005737">
    <property type="term" value="C:cytoplasm"/>
    <property type="evidence" value="ECO:0007669"/>
    <property type="project" value="UniProtKB-SubCell"/>
</dbReference>
<sequence>MQTVYRIGEGDPHGLAVREVARELSAGGLALIPTETVYGLAVAVAPLLDGSLPIDSAPDAPLVNGAEVPVSSTGYRRIFKVKQRDLTQTVPWLVADAAALDAYGHDVDPATCALAEAFWPGALTLIVRARSTVPAYLQAPDGTVALRASASPAVQALVRQLGCPLACTSANTHGFPAPASFADVEQAVLDGVDISIDGGVTPCRDASTIVSCVDGAFTVIRRGALPIEDLERVALAAGACRADATDPGAR</sequence>
<keyword evidence="5" id="KW-0808">Transferase</keyword>
<comment type="similarity">
    <text evidence="2">Belongs to the SUA5 family.</text>
</comment>
<evidence type="ECO:0000256" key="4">
    <source>
        <dbReference type="ARBA" id="ARBA00022490"/>
    </source>
</evidence>
<dbReference type="RefSeq" id="WP_273190056.1">
    <property type="nucleotide sequence ID" value="NZ_DYUZ01000023.1"/>
</dbReference>
<keyword evidence="6" id="KW-0819">tRNA processing</keyword>
<name>A0A921LTG7_9ACTN</name>
<evidence type="ECO:0000256" key="5">
    <source>
        <dbReference type="ARBA" id="ARBA00022679"/>
    </source>
</evidence>
<dbReference type="InterPro" id="IPR006070">
    <property type="entry name" value="Sua5-like_dom"/>
</dbReference>
<evidence type="ECO:0000313" key="14">
    <source>
        <dbReference type="Proteomes" id="UP000753256"/>
    </source>
</evidence>
<dbReference type="PROSITE" id="PS51163">
    <property type="entry name" value="YRDC"/>
    <property type="match status" value="1"/>
</dbReference>
<organism evidence="13 14">
    <name type="scientific">Enorma phocaeensis</name>
    <dbReference type="NCBI Taxonomy" id="1871019"/>
    <lineage>
        <taxon>Bacteria</taxon>
        <taxon>Bacillati</taxon>
        <taxon>Actinomycetota</taxon>
        <taxon>Coriobacteriia</taxon>
        <taxon>Coriobacteriales</taxon>
        <taxon>Coriobacteriaceae</taxon>
        <taxon>Enorma</taxon>
    </lineage>
</organism>
<evidence type="ECO:0000256" key="11">
    <source>
        <dbReference type="ARBA" id="ARBA00048366"/>
    </source>
</evidence>
<dbReference type="InterPro" id="IPR050156">
    <property type="entry name" value="TC-AMP_synthase_SUA5"/>
</dbReference>
<keyword evidence="4" id="KW-0963">Cytoplasm</keyword>
<evidence type="ECO:0000256" key="1">
    <source>
        <dbReference type="ARBA" id="ARBA00004496"/>
    </source>
</evidence>
<dbReference type="Gene3D" id="3.90.870.10">
    <property type="entry name" value="DHBP synthase"/>
    <property type="match status" value="1"/>
</dbReference>
<dbReference type="GO" id="GO:0006450">
    <property type="term" value="P:regulation of translational fidelity"/>
    <property type="evidence" value="ECO:0007669"/>
    <property type="project" value="TreeGrafter"/>
</dbReference>
<evidence type="ECO:0000256" key="3">
    <source>
        <dbReference type="ARBA" id="ARBA00012584"/>
    </source>
</evidence>
<reference evidence="13" key="2">
    <citation type="submission" date="2021-09" db="EMBL/GenBank/DDBJ databases">
        <authorList>
            <person name="Gilroy R."/>
        </authorList>
    </citation>
    <scope>NUCLEOTIDE SEQUENCE</scope>
    <source>
        <strain evidence="13">ChiHjej13B12-9602</strain>
    </source>
</reference>
<evidence type="ECO:0000256" key="9">
    <source>
        <dbReference type="ARBA" id="ARBA00022840"/>
    </source>
</evidence>
<evidence type="ECO:0000313" key="13">
    <source>
        <dbReference type="EMBL" id="HJG37336.1"/>
    </source>
</evidence>
<keyword evidence="7" id="KW-0548">Nucleotidyltransferase</keyword>
<evidence type="ECO:0000259" key="12">
    <source>
        <dbReference type="PROSITE" id="PS51163"/>
    </source>
</evidence>
<keyword evidence="9" id="KW-0067">ATP-binding</keyword>
<dbReference type="InterPro" id="IPR017945">
    <property type="entry name" value="DHBP_synth_RibB-like_a/b_dom"/>
</dbReference>
<keyword evidence="8" id="KW-0547">Nucleotide-binding</keyword>
<dbReference type="PANTHER" id="PTHR17490:SF16">
    <property type="entry name" value="THREONYLCARBAMOYL-AMP SYNTHASE"/>
    <property type="match status" value="1"/>
</dbReference>
<feature type="domain" description="YrdC-like" evidence="12">
    <location>
        <begin position="14"/>
        <end position="225"/>
    </location>
</feature>
<dbReference type="GO" id="GO:0061710">
    <property type="term" value="F:L-threonylcarbamoyladenylate synthase"/>
    <property type="evidence" value="ECO:0007669"/>
    <property type="project" value="UniProtKB-EC"/>
</dbReference>
<dbReference type="EMBL" id="DYUZ01000023">
    <property type="protein sequence ID" value="HJG37336.1"/>
    <property type="molecule type" value="Genomic_DNA"/>
</dbReference>
<dbReference type="PANTHER" id="PTHR17490">
    <property type="entry name" value="SUA5"/>
    <property type="match status" value="1"/>
</dbReference>
<dbReference type="Pfam" id="PF01300">
    <property type="entry name" value="Sua5_yciO_yrdC"/>
    <property type="match status" value="1"/>
</dbReference>
<comment type="subcellular location">
    <subcellularLocation>
        <location evidence="1">Cytoplasm</location>
    </subcellularLocation>
</comment>
<dbReference type="GO" id="GO:0008033">
    <property type="term" value="P:tRNA processing"/>
    <property type="evidence" value="ECO:0007669"/>
    <property type="project" value="UniProtKB-KW"/>
</dbReference>
<comment type="caution">
    <text evidence="13">The sequence shown here is derived from an EMBL/GenBank/DDBJ whole genome shotgun (WGS) entry which is preliminary data.</text>
</comment>
<comment type="catalytic activity">
    <reaction evidence="11">
        <text>L-threonine + hydrogencarbonate + ATP = L-threonylcarbamoyladenylate + diphosphate + H2O</text>
        <dbReference type="Rhea" id="RHEA:36407"/>
        <dbReference type="ChEBI" id="CHEBI:15377"/>
        <dbReference type="ChEBI" id="CHEBI:17544"/>
        <dbReference type="ChEBI" id="CHEBI:30616"/>
        <dbReference type="ChEBI" id="CHEBI:33019"/>
        <dbReference type="ChEBI" id="CHEBI:57926"/>
        <dbReference type="ChEBI" id="CHEBI:73682"/>
        <dbReference type="EC" id="2.7.7.87"/>
    </reaction>
</comment>
<evidence type="ECO:0000256" key="2">
    <source>
        <dbReference type="ARBA" id="ARBA00007663"/>
    </source>
</evidence>
<evidence type="ECO:0000256" key="8">
    <source>
        <dbReference type="ARBA" id="ARBA00022741"/>
    </source>
</evidence>
<dbReference type="AlphaFoldDB" id="A0A921LTG7"/>
<protein>
    <recommendedName>
        <fullName evidence="10">L-threonylcarbamoyladenylate synthase</fullName>
        <ecNumber evidence="3">2.7.7.87</ecNumber>
    </recommendedName>
    <alternativeName>
        <fullName evidence="10">L-threonylcarbamoyladenylate synthase</fullName>
    </alternativeName>
</protein>
<dbReference type="GO" id="GO:0000049">
    <property type="term" value="F:tRNA binding"/>
    <property type="evidence" value="ECO:0007669"/>
    <property type="project" value="TreeGrafter"/>
</dbReference>
<dbReference type="EC" id="2.7.7.87" evidence="3"/>
<gene>
    <name evidence="13" type="ORF">K8V70_05685</name>
</gene>
<dbReference type="Proteomes" id="UP000753256">
    <property type="component" value="Unassembled WGS sequence"/>
</dbReference>
<evidence type="ECO:0000256" key="7">
    <source>
        <dbReference type="ARBA" id="ARBA00022695"/>
    </source>
</evidence>
<dbReference type="GO" id="GO:0003725">
    <property type="term" value="F:double-stranded RNA binding"/>
    <property type="evidence" value="ECO:0007669"/>
    <property type="project" value="InterPro"/>
</dbReference>
<evidence type="ECO:0000256" key="6">
    <source>
        <dbReference type="ARBA" id="ARBA00022694"/>
    </source>
</evidence>
<accession>A0A921LTG7</accession>
<dbReference type="SUPFAM" id="SSF55821">
    <property type="entry name" value="YrdC/RibB"/>
    <property type="match status" value="2"/>
</dbReference>